<dbReference type="InterPro" id="IPR000620">
    <property type="entry name" value="EamA_dom"/>
</dbReference>
<evidence type="ECO:0000256" key="2">
    <source>
        <dbReference type="ARBA" id="ARBA00007362"/>
    </source>
</evidence>
<dbReference type="PANTHER" id="PTHR32322:SF2">
    <property type="entry name" value="EAMA DOMAIN-CONTAINING PROTEIN"/>
    <property type="match status" value="1"/>
</dbReference>
<sequence length="322" mass="34465">MEQEMSTQSAASRAHPNPAAKQKPLSGLFLVCVVVAICIWGGNWPVMKIGSQFISPLWFAASRFFSAAVLSFLIAFAIGKLRLPTRREWPVVIGVGVLQMGLFTALVTGALHFVMPGRASLIAYATSIWVVPGAALFLKQKLSGQQSLATVCSYAGMAVIVLPALLHADLHSMIGYLMLGAASLSWAMNILQIKLTPGVKLDFDLLPWQTLVAGLPLCVLAFVFEGAPAFLLDHHSWYVIAYTGPLATALTFLIVLQMTQRLSPVTVSVCMLGVPVVGLTLSSLVFGETLSPDLMLGMGLLCMGLVLPALPSFGWRRVALKG</sequence>
<dbReference type="Proteomes" id="UP000197596">
    <property type="component" value="Unassembled WGS sequence"/>
</dbReference>
<dbReference type="GO" id="GO:0016020">
    <property type="term" value="C:membrane"/>
    <property type="evidence" value="ECO:0007669"/>
    <property type="project" value="UniProtKB-SubCell"/>
</dbReference>
<dbReference type="PANTHER" id="PTHR32322">
    <property type="entry name" value="INNER MEMBRANE TRANSPORTER"/>
    <property type="match status" value="1"/>
</dbReference>
<feature type="transmembrane region" description="Helical" evidence="6">
    <location>
        <begin position="25"/>
        <end position="45"/>
    </location>
</feature>
<gene>
    <name evidence="8" type="ORF">CEJ42_18680</name>
</gene>
<comment type="caution">
    <text evidence="8">The sequence shown here is derived from an EMBL/GenBank/DDBJ whole genome shotgun (WGS) entry which is preliminary data.</text>
</comment>
<evidence type="ECO:0000256" key="4">
    <source>
        <dbReference type="ARBA" id="ARBA00022989"/>
    </source>
</evidence>
<dbReference type="InterPro" id="IPR050638">
    <property type="entry name" value="AA-Vitamin_Transporters"/>
</dbReference>
<evidence type="ECO:0000259" key="7">
    <source>
        <dbReference type="Pfam" id="PF00892"/>
    </source>
</evidence>
<feature type="domain" description="EamA" evidence="7">
    <location>
        <begin position="173"/>
        <end position="307"/>
    </location>
</feature>
<keyword evidence="4 6" id="KW-1133">Transmembrane helix</keyword>
<name>A0A246WPS8_9BURK</name>
<feature type="transmembrane region" description="Helical" evidence="6">
    <location>
        <begin position="205"/>
        <end position="224"/>
    </location>
</feature>
<feature type="transmembrane region" description="Helical" evidence="6">
    <location>
        <begin position="236"/>
        <end position="255"/>
    </location>
</feature>
<feature type="transmembrane region" description="Helical" evidence="6">
    <location>
        <begin position="121"/>
        <end position="138"/>
    </location>
</feature>
<feature type="transmembrane region" description="Helical" evidence="6">
    <location>
        <begin position="91"/>
        <end position="115"/>
    </location>
</feature>
<reference evidence="8 9" key="1">
    <citation type="submission" date="2017-06" db="EMBL/GenBank/DDBJ databases">
        <title>Herbaspirillum phytohormonus sp. nov., isolated from the root nodule of Robinia pseudoacacia in lead-zinc mine.</title>
        <authorList>
            <person name="Fan M."/>
            <person name="Lin Y."/>
        </authorList>
    </citation>
    <scope>NUCLEOTIDE SEQUENCE [LARGE SCALE GENOMIC DNA]</scope>
    <source>
        <strain evidence="8 9">HZ10</strain>
    </source>
</reference>
<proteinExistence type="inferred from homology"/>
<comment type="subcellular location">
    <subcellularLocation>
        <location evidence="1">Membrane</location>
        <topology evidence="1">Multi-pass membrane protein</topology>
    </subcellularLocation>
</comment>
<protein>
    <submittedName>
        <fullName evidence="8">EamA family transporter</fullName>
    </submittedName>
</protein>
<dbReference type="AlphaFoldDB" id="A0A246WPS8"/>
<feature type="transmembrane region" description="Helical" evidence="6">
    <location>
        <begin position="147"/>
        <end position="168"/>
    </location>
</feature>
<evidence type="ECO:0000313" key="8">
    <source>
        <dbReference type="EMBL" id="OWY27587.1"/>
    </source>
</evidence>
<evidence type="ECO:0000256" key="1">
    <source>
        <dbReference type="ARBA" id="ARBA00004141"/>
    </source>
</evidence>
<dbReference type="Pfam" id="PF00892">
    <property type="entry name" value="EamA"/>
    <property type="match status" value="2"/>
</dbReference>
<dbReference type="InterPro" id="IPR037185">
    <property type="entry name" value="EmrE-like"/>
</dbReference>
<evidence type="ECO:0000256" key="6">
    <source>
        <dbReference type="SAM" id="Phobius"/>
    </source>
</evidence>
<feature type="domain" description="EamA" evidence="7">
    <location>
        <begin position="31"/>
        <end position="161"/>
    </location>
</feature>
<dbReference type="SUPFAM" id="SSF103481">
    <property type="entry name" value="Multidrug resistance efflux transporter EmrE"/>
    <property type="match status" value="2"/>
</dbReference>
<feature type="transmembrane region" description="Helical" evidence="6">
    <location>
        <begin position="174"/>
        <end position="193"/>
    </location>
</feature>
<organism evidence="8 9">
    <name type="scientific">Herbaspirillum robiniae</name>
    <dbReference type="NCBI Taxonomy" id="2014887"/>
    <lineage>
        <taxon>Bacteria</taxon>
        <taxon>Pseudomonadati</taxon>
        <taxon>Pseudomonadota</taxon>
        <taxon>Betaproteobacteria</taxon>
        <taxon>Burkholderiales</taxon>
        <taxon>Oxalobacteraceae</taxon>
        <taxon>Herbaspirillum</taxon>
    </lineage>
</organism>
<accession>A0A246WPS8</accession>
<keyword evidence="5 6" id="KW-0472">Membrane</keyword>
<dbReference type="EMBL" id="NJGU01000010">
    <property type="protein sequence ID" value="OWY27587.1"/>
    <property type="molecule type" value="Genomic_DNA"/>
</dbReference>
<evidence type="ECO:0000256" key="3">
    <source>
        <dbReference type="ARBA" id="ARBA00022692"/>
    </source>
</evidence>
<evidence type="ECO:0000313" key="9">
    <source>
        <dbReference type="Proteomes" id="UP000197596"/>
    </source>
</evidence>
<evidence type="ECO:0000256" key="5">
    <source>
        <dbReference type="ARBA" id="ARBA00023136"/>
    </source>
</evidence>
<feature type="transmembrane region" description="Helical" evidence="6">
    <location>
        <begin position="294"/>
        <end position="315"/>
    </location>
</feature>
<keyword evidence="3 6" id="KW-0812">Transmembrane</keyword>
<feature type="transmembrane region" description="Helical" evidence="6">
    <location>
        <begin position="57"/>
        <end position="79"/>
    </location>
</feature>
<comment type="similarity">
    <text evidence="2">Belongs to the EamA transporter family.</text>
</comment>
<feature type="transmembrane region" description="Helical" evidence="6">
    <location>
        <begin position="262"/>
        <end position="282"/>
    </location>
</feature>